<name>A0A2G8R8J0_9RHOB</name>
<gene>
    <name evidence="1" type="ORF">P775_22615</name>
</gene>
<evidence type="ECO:0000313" key="1">
    <source>
        <dbReference type="EMBL" id="PIL17870.1"/>
    </source>
</evidence>
<accession>A0A2G8R8J0</accession>
<sequence length="112" mass="12630">MQTEFLATSRQIETELLETQRKLERRAVSVGLRENAAEALERCISYIAEGGIAWDLSRQKFAVDQEHLPVDTNTLRHTVQAAGPLFLRITKAISRAARVVLYQTHAQIRADA</sequence>
<protein>
    <submittedName>
        <fullName evidence="1">Uncharacterized protein</fullName>
    </submittedName>
</protein>
<dbReference type="Proteomes" id="UP000231259">
    <property type="component" value="Unassembled WGS sequence"/>
</dbReference>
<dbReference type="RefSeq" id="WP_099912941.1">
    <property type="nucleotide sequence ID" value="NZ_AWWI01000149.1"/>
</dbReference>
<evidence type="ECO:0000313" key="2">
    <source>
        <dbReference type="Proteomes" id="UP000231259"/>
    </source>
</evidence>
<comment type="caution">
    <text evidence="1">The sequence shown here is derived from an EMBL/GenBank/DDBJ whole genome shotgun (WGS) entry which is preliminary data.</text>
</comment>
<dbReference type="AlphaFoldDB" id="A0A2G8R8J0"/>
<dbReference type="EMBL" id="AWWI01000149">
    <property type="protein sequence ID" value="PIL17870.1"/>
    <property type="molecule type" value="Genomic_DNA"/>
</dbReference>
<keyword evidence="2" id="KW-1185">Reference proteome</keyword>
<organism evidence="1 2">
    <name type="scientific">Puniceibacterium antarcticum</name>
    <dbReference type="NCBI Taxonomy" id="1206336"/>
    <lineage>
        <taxon>Bacteria</taxon>
        <taxon>Pseudomonadati</taxon>
        <taxon>Pseudomonadota</taxon>
        <taxon>Alphaproteobacteria</taxon>
        <taxon>Rhodobacterales</taxon>
        <taxon>Paracoccaceae</taxon>
        <taxon>Puniceibacterium</taxon>
    </lineage>
</organism>
<proteinExistence type="predicted"/>
<reference evidence="1 2" key="1">
    <citation type="submission" date="2013-09" db="EMBL/GenBank/DDBJ databases">
        <title>Genome sequencing of Phaeobacter antarcticus sp. nov. SM1211.</title>
        <authorList>
            <person name="Zhang X.-Y."/>
            <person name="Liu C."/>
            <person name="Chen X.-L."/>
            <person name="Xie B.-B."/>
            <person name="Qin Q.-L."/>
            <person name="Rong J.-C."/>
            <person name="Zhang Y.-Z."/>
        </authorList>
    </citation>
    <scope>NUCLEOTIDE SEQUENCE [LARGE SCALE GENOMIC DNA]</scope>
    <source>
        <strain evidence="1 2">SM1211</strain>
    </source>
</reference>